<comment type="subcellular location">
    <subcellularLocation>
        <location evidence="1">Cell membrane</location>
        <topology evidence="1">Multi-pass membrane protein</topology>
    </subcellularLocation>
</comment>
<comment type="caution">
    <text evidence="8">The sequence shown here is derived from an EMBL/GenBank/DDBJ whole genome shotgun (WGS) entry which is preliminary data.</text>
</comment>
<evidence type="ECO:0000256" key="4">
    <source>
        <dbReference type="ARBA" id="ARBA00022989"/>
    </source>
</evidence>
<feature type="transmembrane region" description="Helical" evidence="6">
    <location>
        <begin position="209"/>
        <end position="238"/>
    </location>
</feature>
<evidence type="ECO:0000256" key="6">
    <source>
        <dbReference type="SAM" id="Phobius"/>
    </source>
</evidence>
<evidence type="ECO:0000259" key="7">
    <source>
        <dbReference type="PROSITE" id="PS50850"/>
    </source>
</evidence>
<feature type="transmembrane region" description="Helical" evidence="6">
    <location>
        <begin position="281"/>
        <end position="302"/>
    </location>
</feature>
<dbReference type="GO" id="GO:0022857">
    <property type="term" value="F:transmembrane transporter activity"/>
    <property type="evidence" value="ECO:0007669"/>
    <property type="project" value="InterPro"/>
</dbReference>
<dbReference type="PROSITE" id="PS50850">
    <property type="entry name" value="MFS"/>
    <property type="match status" value="1"/>
</dbReference>
<keyword evidence="2" id="KW-1003">Cell membrane</keyword>
<feature type="transmembrane region" description="Helical" evidence="6">
    <location>
        <begin position="84"/>
        <end position="103"/>
    </location>
</feature>
<evidence type="ECO:0000256" key="1">
    <source>
        <dbReference type="ARBA" id="ARBA00004651"/>
    </source>
</evidence>
<dbReference type="Proteomes" id="UP000542210">
    <property type="component" value="Unassembled WGS sequence"/>
</dbReference>
<dbReference type="CDD" id="cd17324">
    <property type="entry name" value="MFS_NepI_like"/>
    <property type="match status" value="1"/>
</dbReference>
<feature type="domain" description="Major facilitator superfamily (MFS) profile" evidence="7">
    <location>
        <begin position="18"/>
        <end position="407"/>
    </location>
</feature>
<feature type="transmembrane region" description="Helical" evidence="6">
    <location>
        <begin position="376"/>
        <end position="398"/>
    </location>
</feature>
<feature type="transmembrane region" description="Helical" evidence="6">
    <location>
        <begin position="347"/>
        <end position="370"/>
    </location>
</feature>
<keyword evidence="3 6" id="KW-0812">Transmembrane</keyword>
<dbReference type="Gene3D" id="1.20.1250.20">
    <property type="entry name" value="MFS general substrate transporter like domains"/>
    <property type="match status" value="2"/>
</dbReference>
<dbReference type="SUPFAM" id="SSF103473">
    <property type="entry name" value="MFS general substrate transporter"/>
    <property type="match status" value="1"/>
</dbReference>
<accession>A0A7W7G989</accession>
<sequence length="420" mass="41591">MRARSIATVLPGGAARHPVLLLSLGTFALGTDAFVISGVLNEVGRELGVSLGTAGLLITVFSGVYAVSAPLLAVLTGNMCRRRLLLLSLAVFVAANVLAAVAPNFGVMILARVAAAVGGAMYTPVAVSVAATLAAPSERGRALAAVAAGLTVANALGVPLGTLIGQALQWRMTFVFVAILGVVAYVGLHRALGALPSPGVASLRRRLAVATLPGVPTTLLGTSLAICGIFTLYAYLAWFAGQSAGIAGGALTVVYLIFGVVAVGSNLTAGVLIDRTSPTRVALLSIVGLAVVYTGLSVFAGLGLSGTGAVVTLAVLVGVWSMVGWLFNPSQQQRLLTAAGPQGAIALSLNASALATGQAVAGVVGGLMLAAGPGPLALAAAACEVLAVAALAVSALAARRRAAAPARPLATPVPSESHVP</sequence>
<gene>
    <name evidence="8" type="ORF">BJ982_001873</name>
</gene>
<keyword evidence="5 6" id="KW-0472">Membrane</keyword>
<dbReference type="AlphaFoldDB" id="A0A7W7G989"/>
<feature type="transmembrane region" description="Helical" evidence="6">
    <location>
        <begin position="308"/>
        <end position="327"/>
    </location>
</feature>
<dbReference type="PANTHER" id="PTHR43124:SF10">
    <property type="entry name" value="PURINE EFFLUX PUMP PBUE"/>
    <property type="match status" value="1"/>
</dbReference>
<feature type="transmembrane region" description="Helical" evidence="6">
    <location>
        <begin position="49"/>
        <end position="72"/>
    </location>
</feature>
<evidence type="ECO:0000256" key="5">
    <source>
        <dbReference type="ARBA" id="ARBA00023136"/>
    </source>
</evidence>
<dbReference type="InterPro" id="IPR020846">
    <property type="entry name" value="MFS_dom"/>
</dbReference>
<evidence type="ECO:0000313" key="9">
    <source>
        <dbReference type="Proteomes" id="UP000542210"/>
    </source>
</evidence>
<feature type="transmembrane region" description="Helical" evidence="6">
    <location>
        <begin position="170"/>
        <end position="188"/>
    </location>
</feature>
<feature type="transmembrane region" description="Helical" evidence="6">
    <location>
        <begin position="244"/>
        <end position="269"/>
    </location>
</feature>
<organism evidence="8 9">
    <name type="scientific">Sphaerisporangium siamense</name>
    <dbReference type="NCBI Taxonomy" id="795645"/>
    <lineage>
        <taxon>Bacteria</taxon>
        <taxon>Bacillati</taxon>
        <taxon>Actinomycetota</taxon>
        <taxon>Actinomycetes</taxon>
        <taxon>Streptosporangiales</taxon>
        <taxon>Streptosporangiaceae</taxon>
        <taxon>Sphaerisporangium</taxon>
    </lineage>
</organism>
<dbReference type="InterPro" id="IPR011701">
    <property type="entry name" value="MFS"/>
</dbReference>
<reference evidence="8 9" key="1">
    <citation type="submission" date="2020-08" db="EMBL/GenBank/DDBJ databases">
        <title>Sequencing the genomes of 1000 actinobacteria strains.</title>
        <authorList>
            <person name="Klenk H.-P."/>
        </authorList>
    </citation>
    <scope>NUCLEOTIDE SEQUENCE [LARGE SCALE GENOMIC DNA]</scope>
    <source>
        <strain evidence="8 9">DSM 45784</strain>
    </source>
</reference>
<evidence type="ECO:0000313" key="8">
    <source>
        <dbReference type="EMBL" id="MBB4700329.1"/>
    </source>
</evidence>
<keyword evidence="4 6" id="KW-1133">Transmembrane helix</keyword>
<evidence type="ECO:0000256" key="3">
    <source>
        <dbReference type="ARBA" id="ARBA00022692"/>
    </source>
</evidence>
<keyword evidence="9" id="KW-1185">Reference proteome</keyword>
<evidence type="ECO:0000256" key="2">
    <source>
        <dbReference type="ARBA" id="ARBA00022475"/>
    </source>
</evidence>
<dbReference type="Pfam" id="PF07690">
    <property type="entry name" value="MFS_1"/>
    <property type="match status" value="1"/>
</dbReference>
<dbReference type="RefSeq" id="WP_184878431.1">
    <property type="nucleotide sequence ID" value="NZ_BOOV01000030.1"/>
</dbReference>
<dbReference type="InterPro" id="IPR050189">
    <property type="entry name" value="MFS_Efflux_Transporters"/>
</dbReference>
<dbReference type="GO" id="GO:0005886">
    <property type="term" value="C:plasma membrane"/>
    <property type="evidence" value="ECO:0007669"/>
    <property type="project" value="UniProtKB-SubCell"/>
</dbReference>
<name>A0A7W7G989_9ACTN</name>
<protein>
    <submittedName>
        <fullName evidence="8">Putative MFS family arabinose efflux permease</fullName>
    </submittedName>
</protein>
<dbReference type="InterPro" id="IPR036259">
    <property type="entry name" value="MFS_trans_sf"/>
</dbReference>
<feature type="transmembrane region" description="Helical" evidence="6">
    <location>
        <begin position="109"/>
        <end position="135"/>
    </location>
</feature>
<dbReference type="PANTHER" id="PTHR43124">
    <property type="entry name" value="PURINE EFFLUX PUMP PBUE"/>
    <property type="match status" value="1"/>
</dbReference>
<feature type="transmembrane region" description="Helical" evidence="6">
    <location>
        <begin position="142"/>
        <end position="164"/>
    </location>
</feature>
<dbReference type="EMBL" id="JACHND010000001">
    <property type="protein sequence ID" value="MBB4700329.1"/>
    <property type="molecule type" value="Genomic_DNA"/>
</dbReference>
<proteinExistence type="predicted"/>